<dbReference type="Proteomes" id="UP001333818">
    <property type="component" value="Unassembled WGS sequence"/>
</dbReference>
<protein>
    <submittedName>
        <fullName evidence="2">DUF2808 domain-containing protein</fullName>
    </submittedName>
</protein>
<dbReference type="InterPro" id="IPR021256">
    <property type="entry name" value="DUF2808"/>
</dbReference>
<comment type="caution">
    <text evidence="2">The sequence shown here is derived from an EMBL/GenBank/DDBJ whole genome shotgun (WGS) entry which is preliminary data.</text>
</comment>
<name>A0AAW9PRB3_9CYAN</name>
<keyword evidence="3" id="KW-1185">Reference proteome</keyword>
<organism evidence="2 3">
    <name type="scientific">Tumidithrix elongata BACA0141</name>
    <dbReference type="NCBI Taxonomy" id="2716417"/>
    <lineage>
        <taxon>Bacteria</taxon>
        <taxon>Bacillati</taxon>
        <taxon>Cyanobacteriota</taxon>
        <taxon>Cyanophyceae</taxon>
        <taxon>Pseudanabaenales</taxon>
        <taxon>Pseudanabaenaceae</taxon>
        <taxon>Tumidithrix</taxon>
        <taxon>Tumidithrix elongata</taxon>
    </lineage>
</organism>
<accession>A0AAW9PRB3</accession>
<dbReference type="Pfam" id="PF10989">
    <property type="entry name" value="DUF2808"/>
    <property type="match status" value="1"/>
</dbReference>
<dbReference type="RefSeq" id="WP_330482864.1">
    <property type="nucleotide sequence ID" value="NZ_JAZBJZ010000019.1"/>
</dbReference>
<dbReference type="AlphaFoldDB" id="A0AAW9PRB3"/>
<evidence type="ECO:0000256" key="1">
    <source>
        <dbReference type="SAM" id="SignalP"/>
    </source>
</evidence>
<sequence>MFIKVLHKLAASSCLVAGISLVGSVLPQTSFAQTNAGFILWGNTKDNALDYCLDQGSADRYDRYYLEVKSQKFKVSEVILTYPEHYTGVFDQSGIELRLSSDCRSGKSIPLESATWDKENRRIVVVPKEAVPANTPMRLVLSNVRNPYFGGMFQLDARVMRADVPVPVYVGSWIIGID</sequence>
<reference evidence="2" key="1">
    <citation type="submission" date="2024-01" db="EMBL/GenBank/DDBJ databases">
        <title>Bank of Algae and Cyanobacteria of the Azores (BACA) strain genomes.</title>
        <authorList>
            <person name="Luz R."/>
            <person name="Cordeiro R."/>
            <person name="Fonseca A."/>
            <person name="Goncalves V."/>
        </authorList>
    </citation>
    <scope>NUCLEOTIDE SEQUENCE</scope>
    <source>
        <strain evidence="2">BACA0141</strain>
    </source>
</reference>
<evidence type="ECO:0000313" key="2">
    <source>
        <dbReference type="EMBL" id="MEE3716435.1"/>
    </source>
</evidence>
<dbReference type="EMBL" id="JAZBJZ010000019">
    <property type="protein sequence ID" value="MEE3716435.1"/>
    <property type="molecule type" value="Genomic_DNA"/>
</dbReference>
<evidence type="ECO:0000313" key="3">
    <source>
        <dbReference type="Proteomes" id="UP001333818"/>
    </source>
</evidence>
<keyword evidence="1" id="KW-0732">Signal</keyword>
<feature type="chain" id="PRO_5043465881" evidence="1">
    <location>
        <begin position="33"/>
        <end position="178"/>
    </location>
</feature>
<gene>
    <name evidence="2" type="ORF">V2H45_06735</name>
</gene>
<proteinExistence type="predicted"/>
<feature type="signal peptide" evidence="1">
    <location>
        <begin position="1"/>
        <end position="32"/>
    </location>
</feature>